<sequence length="85" mass="9510">MSTRGTYYYADLYLSFSIRLILYISILMVMGMIIAGCSRTEEGGISPFGRDSRVSSADQEARTRNIQPQGGEYEKSDCAPRKSLE</sequence>
<accession>A0A514DCN9</accession>
<keyword evidence="2" id="KW-0812">Transmembrane</keyword>
<keyword evidence="2" id="KW-1133">Transmembrane helix</keyword>
<proteinExistence type="predicted"/>
<reference evidence="3" key="1">
    <citation type="submission" date="2019-05" db="EMBL/GenBank/DDBJ databases">
        <title>Metatranscriptomic reconstruction reveals RNA viruses with the potential to shape carbon cycling in soil.</title>
        <authorList>
            <person name="Starr E.P."/>
            <person name="Nuccio E."/>
            <person name="Pett-Ridge J."/>
            <person name="Banfield J.F."/>
            <person name="Firestone M.K."/>
        </authorList>
    </citation>
    <scope>NUCLEOTIDE SEQUENCE</scope>
    <source>
        <strain evidence="3">H1_Rhizo_25_scaffold_502</strain>
    </source>
</reference>
<gene>
    <name evidence="3" type="ORF">H1Rhizo25502_000003</name>
</gene>
<feature type="compositionally biased region" description="Basic and acidic residues" evidence="1">
    <location>
        <begin position="72"/>
        <end position="85"/>
    </location>
</feature>
<organism evidence="3">
    <name type="scientific">Leviviridae sp</name>
    <dbReference type="NCBI Taxonomy" id="2027243"/>
    <lineage>
        <taxon>Viruses</taxon>
        <taxon>Riboviria</taxon>
        <taxon>Orthornavirae</taxon>
        <taxon>Lenarviricota</taxon>
        <taxon>Leviviricetes</taxon>
        <taxon>Norzivirales</taxon>
        <taxon>Fiersviridae</taxon>
    </lineage>
</organism>
<feature type="compositionally biased region" description="Polar residues" evidence="1">
    <location>
        <begin position="54"/>
        <end position="68"/>
    </location>
</feature>
<evidence type="ECO:0000256" key="1">
    <source>
        <dbReference type="SAM" id="MobiDB-lite"/>
    </source>
</evidence>
<evidence type="ECO:0000313" key="3">
    <source>
        <dbReference type="EMBL" id="QDH91367.1"/>
    </source>
</evidence>
<name>A0A514DCN9_9VIRU</name>
<keyword evidence="2" id="KW-0472">Membrane</keyword>
<dbReference type="EMBL" id="MN036184">
    <property type="protein sequence ID" value="QDH91367.1"/>
    <property type="molecule type" value="Genomic_RNA"/>
</dbReference>
<feature type="region of interest" description="Disordered" evidence="1">
    <location>
        <begin position="42"/>
        <end position="85"/>
    </location>
</feature>
<protein>
    <submittedName>
        <fullName evidence="3">Uncharacterized protein</fullName>
    </submittedName>
</protein>
<evidence type="ECO:0000256" key="2">
    <source>
        <dbReference type="SAM" id="Phobius"/>
    </source>
</evidence>
<feature type="transmembrane region" description="Helical" evidence="2">
    <location>
        <begin position="12"/>
        <end position="35"/>
    </location>
</feature>